<dbReference type="STRING" id="3827.A0A1S3E1B5"/>
<dbReference type="InterPro" id="IPR000504">
    <property type="entry name" value="RRM_dom"/>
</dbReference>
<sequence>MPPKVVKRGDAARKTRVSSKAAIQNQQQEPEPDPVKNPIAGVVVEENTVDTNNLAPETLPNGLVVVENNGEEVKESIDEYEKDEHLDLEDNYHEYEPEEYVGVDYDERGIEQVEGQEEEVVDEVEEEPEEYVDEEPEEYVDEEPEEYVDEEECDTGDEEVEYVYEEVEGDDADAGDDEHAGEENDHKHMADVEQEEHGGVRKERQKQKEFEVFVGGLDKDATEHDLRKVFGKVGAISEVRLMMNPETKRNKGFALLRFETAEQVKRALAELKNPVINGKQCGITPCQDSDTLYLDNICKTWKKEALKEKLKHYGVESFKDLTLVEDGSNEGMNCGFAFLEFSICSDAKEAYKQLQKRDIVFGVDKPAKVSFVDQGDEIMEQVKTIFIDLLPPSWDEDYVRSLLKKYGEVEKVELAKNMPGARRKDYGFVTFTTHAAAVECADSITSAGLGEGNKKAKVRARLSRPLPKSRGKYVIRRDFSGHKLGRLAKPSRLRPAPRGRPAPHSRPARVVRRFGNRIPAVRPSSMRNRRPVASIPVRARPVTPPARSFDRRLAAAHPKSSMKRDYGRAADLPPLRSRVSPDYGSRVASQRRPSYREYPARDSGYPDLHRNTSRSAPRMDYLDDGYDRRLERPPPPLHLSYREGRSRVYDTLSGSKRPYAATDDISPRYADASARQSRSRLDYDYGGSASKYKEAYGDRLGRSSLGYSGSRSSISIQNSHETYSSRQDTSYGGGSLGRSDGVIYSSSYGSGYLSRGSDVGGSSYSAMYSGRGMNSNRSYIGSGSGGSRSYY</sequence>
<keyword evidence="1 2" id="KW-0694">RNA-binding</keyword>
<dbReference type="PANTHER" id="PTHR21245">
    <property type="entry name" value="HETEROGENEOUS NUCLEAR RIBONUCLEOPROTEIN"/>
    <property type="match status" value="1"/>
</dbReference>
<feature type="region of interest" description="Disordered" evidence="3">
    <location>
        <begin position="707"/>
        <end position="736"/>
    </location>
</feature>
<feature type="domain" description="RRM" evidence="4">
    <location>
        <begin position="210"/>
        <end position="288"/>
    </location>
</feature>
<feature type="compositionally biased region" description="Basic and acidic residues" evidence="3">
    <location>
        <begin position="177"/>
        <end position="204"/>
    </location>
</feature>
<dbReference type="PROSITE" id="PS50102">
    <property type="entry name" value="RRM"/>
    <property type="match status" value="3"/>
</dbReference>
<feature type="region of interest" description="Disordered" evidence="3">
    <location>
        <begin position="115"/>
        <end position="156"/>
    </location>
</feature>
<evidence type="ECO:0000313" key="5">
    <source>
        <dbReference type="Proteomes" id="UP000087171"/>
    </source>
</evidence>
<name>A0A1S3E1B5_CICAR</name>
<proteinExistence type="predicted"/>
<dbReference type="Pfam" id="PF00076">
    <property type="entry name" value="RRM_1"/>
    <property type="match status" value="3"/>
</dbReference>
<evidence type="ECO:0000256" key="3">
    <source>
        <dbReference type="SAM" id="MobiDB-lite"/>
    </source>
</evidence>
<gene>
    <name evidence="6 7" type="primary">LOC101501778</name>
</gene>
<feature type="compositionally biased region" description="Polar residues" evidence="3">
    <location>
        <begin position="717"/>
        <end position="730"/>
    </location>
</feature>
<protein>
    <submittedName>
        <fullName evidence="6 7">Uncharacterized protein LOC101501778</fullName>
    </submittedName>
</protein>
<dbReference type="InterPro" id="IPR035979">
    <property type="entry name" value="RBD_domain_sf"/>
</dbReference>
<evidence type="ECO:0000256" key="1">
    <source>
        <dbReference type="ARBA" id="ARBA00022884"/>
    </source>
</evidence>
<evidence type="ECO:0000259" key="4">
    <source>
        <dbReference type="PROSITE" id="PS50102"/>
    </source>
</evidence>
<dbReference type="RefSeq" id="XP_004492906.1">
    <property type="nucleotide sequence ID" value="XM_004492849.3"/>
</dbReference>
<dbReference type="Gene3D" id="3.30.70.330">
    <property type="match status" value="3"/>
</dbReference>
<feature type="domain" description="RRM" evidence="4">
    <location>
        <begin position="290"/>
        <end position="374"/>
    </location>
</feature>
<dbReference type="PaxDb" id="3827-XP_004492906.1"/>
<accession>A0A1S3E1B5</accession>
<dbReference type="GO" id="GO:0003723">
    <property type="term" value="F:RNA binding"/>
    <property type="evidence" value="ECO:0007669"/>
    <property type="project" value="UniProtKB-UniRule"/>
</dbReference>
<dbReference type="InterPro" id="IPR012677">
    <property type="entry name" value="Nucleotide-bd_a/b_plait_sf"/>
</dbReference>
<feature type="domain" description="RRM" evidence="4">
    <location>
        <begin position="383"/>
        <end position="465"/>
    </location>
</feature>
<evidence type="ECO:0000256" key="2">
    <source>
        <dbReference type="PROSITE-ProRule" id="PRU00176"/>
    </source>
</evidence>
<dbReference type="SMART" id="SM00360">
    <property type="entry name" value="RRM"/>
    <property type="match status" value="3"/>
</dbReference>
<dbReference type="RefSeq" id="XP_073222673.1">
    <property type="nucleotide sequence ID" value="XM_073366572.1"/>
</dbReference>
<dbReference type="RefSeq" id="XP_012569169.1">
    <property type="nucleotide sequence ID" value="XM_012713715.1"/>
</dbReference>
<feature type="compositionally biased region" description="Low complexity" evidence="3">
    <location>
        <begin position="538"/>
        <end position="547"/>
    </location>
</feature>
<dbReference type="KEGG" id="cam:101501778"/>
<feature type="region of interest" description="Disordered" evidence="3">
    <location>
        <begin position="484"/>
        <end position="506"/>
    </location>
</feature>
<dbReference type="GeneID" id="101501778"/>
<dbReference type="eggNOG" id="ENOG502QRDT">
    <property type="taxonomic scope" value="Eukaryota"/>
</dbReference>
<keyword evidence="5" id="KW-1185">Reference proteome</keyword>
<feature type="region of interest" description="Disordered" evidence="3">
    <location>
        <begin position="538"/>
        <end position="688"/>
    </location>
</feature>
<evidence type="ECO:0000313" key="7">
    <source>
        <dbReference type="RefSeq" id="XP_012569169.1"/>
    </source>
</evidence>
<feature type="compositionally biased region" description="Low complexity" evidence="3">
    <location>
        <begin position="707"/>
        <end position="716"/>
    </location>
</feature>
<evidence type="ECO:0000313" key="6">
    <source>
        <dbReference type="RefSeq" id="XP_004492906.1"/>
    </source>
</evidence>
<reference evidence="5" key="1">
    <citation type="journal article" date="2013" name="Nat. Biotechnol.">
        <title>Draft genome sequence of chickpea (Cicer arietinum) provides a resource for trait improvement.</title>
        <authorList>
            <person name="Varshney R.K."/>
            <person name="Song C."/>
            <person name="Saxena R.K."/>
            <person name="Azam S."/>
            <person name="Yu S."/>
            <person name="Sharpe A.G."/>
            <person name="Cannon S."/>
            <person name="Baek J."/>
            <person name="Rosen B.D."/>
            <person name="Tar'an B."/>
            <person name="Millan T."/>
            <person name="Zhang X."/>
            <person name="Ramsay L.D."/>
            <person name="Iwata A."/>
            <person name="Wang Y."/>
            <person name="Nelson W."/>
            <person name="Farmer A.D."/>
            <person name="Gaur P.M."/>
            <person name="Soderlund C."/>
            <person name="Penmetsa R.V."/>
            <person name="Xu C."/>
            <person name="Bharti A.K."/>
            <person name="He W."/>
            <person name="Winter P."/>
            <person name="Zhao S."/>
            <person name="Hane J.K."/>
            <person name="Carrasquilla-Garcia N."/>
            <person name="Condie J.A."/>
            <person name="Upadhyaya H.D."/>
            <person name="Luo M.C."/>
            <person name="Thudi M."/>
            <person name="Gowda C.L."/>
            <person name="Singh N.P."/>
            <person name="Lichtenzveig J."/>
            <person name="Gali K.K."/>
            <person name="Rubio J."/>
            <person name="Nadarajan N."/>
            <person name="Dolezel J."/>
            <person name="Bansal K.C."/>
            <person name="Xu X."/>
            <person name="Edwards D."/>
            <person name="Zhang G."/>
            <person name="Kahl G."/>
            <person name="Gil J."/>
            <person name="Singh K.B."/>
            <person name="Datta S.K."/>
            <person name="Jackson S.A."/>
            <person name="Wang J."/>
            <person name="Cook D.R."/>
        </authorList>
    </citation>
    <scope>NUCLEOTIDE SEQUENCE [LARGE SCALE GENOMIC DNA]</scope>
    <source>
        <strain evidence="5">cv. CDC Frontier</strain>
    </source>
</reference>
<dbReference type="SUPFAM" id="SSF54928">
    <property type="entry name" value="RNA-binding domain, RBD"/>
    <property type="match status" value="2"/>
</dbReference>
<dbReference type="CDD" id="cd00590">
    <property type="entry name" value="RRM_SF"/>
    <property type="match status" value="2"/>
</dbReference>
<feature type="region of interest" description="Disordered" evidence="3">
    <location>
        <begin position="171"/>
        <end position="204"/>
    </location>
</feature>
<reference evidence="6 7" key="2">
    <citation type="submission" date="2025-04" db="UniProtKB">
        <authorList>
            <consortium name="RefSeq"/>
        </authorList>
    </citation>
    <scope>IDENTIFICATION</scope>
    <source>
        <tissue evidence="6 7">Etiolated seedlings</tissue>
    </source>
</reference>
<dbReference type="Proteomes" id="UP000087171">
    <property type="component" value="Chromosome Ca3"/>
</dbReference>
<dbReference type="OrthoDB" id="3800936at2759"/>
<dbReference type="FunFam" id="3.30.70.330:FF:000806">
    <property type="entry name" value="Heterogeneous nuclear ribonucleoprotein Q isoform A"/>
    <property type="match status" value="1"/>
</dbReference>
<organism evidence="5 7">
    <name type="scientific">Cicer arietinum</name>
    <name type="common">Chickpea</name>
    <name type="synonym">Garbanzo</name>
    <dbReference type="NCBI Taxonomy" id="3827"/>
    <lineage>
        <taxon>Eukaryota</taxon>
        <taxon>Viridiplantae</taxon>
        <taxon>Streptophyta</taxon>
        <taxon>Embryophyta</taxon>
        <taxon>Tracheophyta</taxon>
        <taxon>Spermatophyta</taxon>
        <taxon>Magnoliopsida</taxon>
        <taxon>eudicotyledons</taxon>
        <taxon>Gunneridae</taxon>
        <taxon>Pentapetalae</taxon>
        <taxon>rosids</taxon>
        <taxon>fabids</taxon>
        <taxon>Fabales</taxon>
        <taxon>Fabaceae</taxon>
        <taxon>Papilionoideae</taxon>
        <taxon>50 kb inversion clade</taxon>
        <taxon>NPAAA clade</taxon>
        <taxon>Hologalegina</taxon>
        <taxon>IRL clade</taxon>
        <taxon>Cicereae</taxon>
        <taxon>Cicer</taxon>
    </lineage>
</organism>
<dbReference type="FunFam" id="3.30.70.330:FF:000187">
    <property type="entry name" value="Heterogeneous nuclear ribonucleoprotein Q"/>
    <property type="match status" value="1"/>
</dbReference>
<dbReference type="AlphaFoldDB" id="A0A1S3E1B5"/>
<feature type="region of interest" description="Disordered" evidence="3">
    <location>
        <begin position="1"/>
        <end position="38"/>
    </location>
</feature>